<feature type="transmembrane region" description="Helical" evidence="7">
    <location>
        <begin position="100"/>
        <end position="124"/>
    </location>
</feature>
<organism evidence="9 10">
    <name type="scientific">Sedimentitalea nanhaiensis</name>
    <dbReference type="NCBI Taxonomy" id="999627"/>
    <lineage>
        <taxon>Bacteria</taxon>
        <taxon>Pseudomonadati</taxon>
        <taxon>Pseudomonadota</taxon>
        <taxon>Alphaproteobacteria</taxon>
        <taxon>Rhodobacterales</taxon>
        <taxon>Paracoccaceae</taxon>
        <taxon>Sedimentitalea</taxon>
    </lineage>
</organism>
<reference evidence="9 10" key="1">
    <citation type="submission" date="2016-10" db="EMBL/GenBank/DDBJ databases">
        <authorList>
            <person name="de Groot N.N."/>
        </authorList>
    </citation>
    <scope>NUCLEOTIDE SEQUENCE [LARGE SCALE GENOMIC DNA]</scope>
    <source>
        <strain evidence="9 10">CGMCC 1.10959</strain>
    </source>
</reference>
<evidence type="ECO:0000256" key="4">
    <source>
        <dbReference type="ARBA" id="ARBA00022692"/>
    </source>
</evidence>
<dbReference type="Proteomes" id="UP000182466">
    <property type="component" value="Unassembled WGS sequence"/>
</dbReference>
<dbReference type="OrthoDB" id="9794346at2"/>
<keyword evidence="7" id="KW-0997">Cell inner membrane</keyword>
<proteinExistence type="inferred from homology"/>
<keyword evidence="3" id="KW-1003">Cell membrane</keyword>
<feature type="transmembrane region" description="Helical" evidence="7">
    <location>
        <begin position="61"/>
        <end position="80"/>
    </location>
</feature>
<evidence type="ECO:0000259" key="8">
    <source>
        <dbReference type="Pfam" id="PF04290"/>
    </source>
</evidence>
<feature type="transmembrane region" description="Helical" evidence="7">
    <location>
        <begin position="239"/>
        <end position="262"/>
    </location>
</feature>
<evidence type="ECO:0000256" key="5">
    <source>
        <dbReference type="ARBA" id="ARBA00022989"/>
    </source>
</evidence>
<dbReference type="Pfam" id="PF04290">
    <property type="entry name" value="DctQ"/>
    <property type="match status" value="1"/>
</dbReference>
<accession>A0A1I7A0P7</accession>
<feature type="transmembrane region" description="Helical" evidence="7">
    <location>
        <begin position="203"/>
        <end position="219"/>
    </location>
</feature>
<keyword evidence="4 7" id="KW-0812">Transmembrane</keyword>
<dbReference type="eggNOG" id="COG4665">
    <property type="taxonomic scope" value="Bacteria"/>
</dbReference>
<dbReference type="STRING" id="999627.SAMN05216236_105112"/>
<dbReference type="AlphaFoldDB" id="A0A1I7A0P7"/>
<keyword evidence="10" id="KW-1185">Reference proteome</keyword>
<feature type="domain" description="Tripartite ATP-independent periplasmic transporters DctQ component" evidence="8">
    <location>
        <begin position="182"/>
        <end position="311"/>
    </location>
</feature>
<gene>
    <name evidence="9" type="ORF">SAMN05216236_105112</name>
</gene>
<keyword evidence="6 7" id="KW-0472">Membrane</keyword>
<dbReference type="GO" id="GO:0022857">
    <property type="term" value="F:transmembrane transporter activity"/>
    <property type="evidence" value="ECO:0007669"/>
    <property type="project" value="UniProtKB-UniRule"/>
</dbReference>
<dbReference type="EMBL" id="FPAW01000005">
    <property type="protein sequence ID" value="SFT68484.1"/>
    <property type="molecule type" value="Genomic_DNA"/>
</dbReference>
<comment type="caution">
    <text evidence="7">Lacks conserved residue(s) required for the propagation of feature annotation.</text>
</comment>
<dbReference type="GO" id="GO:0005886">
    <property type="term" value="C:plasma membrane"/>
    <property type="evidence" value="ECO:0007669"/>
    <property type="project" value="UniProtKB-SubCell"/>
</dbReference>
<evidence type="ECO:0000256" key="6">
    <source>
        <dbReference type="ARBA" id="ARBA00023136"/>
    </source>
</evidence>
<keyword evidence="2 7" id="KW-0813">Transport</keyword>
<evidence type="ECO:0000313" key="9">
    <source>
        <dbReference type="EMBL" id="SFT68484.1"/>
    </source>
</evidence>
<comment type="function">
    <text evidence="7">Part of the tripartite ATP-independent periplasmic (TRAP) transport system.</text>
</comment>
<dbReference type="RefSeq" id="WP_027260993.1">
    <property type="nucleotide sequence ID" value="NZ_FPAW01000005.1"/>
</dbReference>
<feature type="transmembrane region" description="Helical" evidence="7">
    <location>
        <begin position="293"/>
        <end position="312"/>
    </location>
</feature>
<protein>
    <recommendedName>
        <fullName evidence="7">TRAP transporter small permease protein</fullName>
    </recommendedName>
</protein>
<evidence type="ECO:0000256" key="2">
    <source>
        <dbReference type="ARBA" id="ARBA00022448"/>
    </source>
</evidence>
<feature type="transmembrane region" description="Helical" evidence="7">
    <location>
        <begin position="170"/>
        <end position="191"/>
    </location>
</feature>
<keyword evidence="5 7" id="KW-1133">Transmembrane helix</keyword>
<comment type="subunit">
    <text evidence="7">The complex comprises the extracytoplasmic solute receptor protein and the two transmembrane proteins.</text>
</comment>
<sequence length="332" mass="36907">MNATSEAEILSPRGAPAPYVRYFGWAMLFVLLAFVINNILIVWFDYPSLATLLRENTDSRAWVLVACYGLALVAGALVVVRTPNRSLRYDAKRISDFNAYLIRGCFFAVLFVGIADFAIAFLRVEGLLDSLFTENLAKDLIRARFIGPFVHVPLVILGFIVAIFSRSLGFIWLALMIVVAELLIVISRFVFSYEQAMMGDLVRYWYAALFLFASAYTLLEEGHVRVDVLYAGFSNRRKGRVNSVGSILLGMTTVWAILLIGLGSKQAIINAPVANFEVSQTGTAGMFVKYQMAAFLAIFAMTMLIQFVSYLFEAVADARDEPGHRDRAAASH</sequence>
<name>A0A1I7A0P7_9RHOB</name>
<evidence type="ECO:0000256" key="3">
    <source>
        <dbReference type="ARBA" id="ARBA00022475"/>
    </source>
</evidence>
<evidence type="ECO:0000313" key="10">
    <source>
        <dbReference type="Proteomes" id="UP000182466"/>
    </source>
</evidence>
<evidence type="ECO:0000256" key="1">
    <source>
        <dbReference type="ARBA" id="ARBA00004651"/>
    </source>
</evidence>
<evidence type="ECO:0000256" key="7">
    <source>
        <dbReference type="RuleBase" id="RU369079"/>
    </source>
</evidence>
<comment type="subcellular location">
    <subcellularLocation>
        <location evidence="7">Cell inner membrane</location>
        <topology evidence="7">Multi-pass membrane protein</topology>
    </subcellularLocation>
    <subcellularLocation>
        <location evidence="1">Cell membrane</location>
        <topology evidence="1">Multi-pass membrane protein</topology>
    </subcellularLocation>
</comment>
<feature type="transmembrane region" description="Helical" evidence="7">
    <location>
        <begin position="22"/>
        <end position="41"/>
    </location>
</feature>
<feature type="transmembrane region" description="Helical" evidence="7">
    <location>
        <begin position="145"/>
        <end position="164"/>
    </location>
</feature>
<comment type="similarity">
    <text evidence="7">Belongs to the TRAP transporter small permease family.</text>
</comment>
<dbReference type="InterPro" id="IPR055348">
    <property type="entry name" value="DctQ"/>
</dbReference>